<evidence type="ECO:0000256" key="8">
    <source>
        <dbReference type="RuleBase" id="RU000643"/>
    </source>
</evidence>
<dbReference type="GO" id="GO:0003746">
    <property type="term" value="F:translation elongation factor activity"/>
    <property type="evidence" value="ECO:0007669"/>
    <property type="project" value="UniProtKB-KW"/>
</dbReference>
<keyword evidence="11" id="KW-1185">Reference proteome</keyword>
<gene>
    <name evidence="6" type="primary">tsf</name>
    <name evidence="10" type="ORF">JOF47_000608</name>
</gene>
<comment type="function">
    <text evidence="5 6 7">Associates with the EF-Tu.GDP complex and induces the exchange of GDP to GTP. It remains bound to the aminoacyl-tRNA.EF-Tu.GTP complex up to the GTP hydrolysis stage on the ribosome.</text>
</comment>
<evidence type="ECO:0000256" key="3">
    <source>
        <dbReference type="ARBA" id="ARBA00022768"/>
    </source>
</evidence>
<accession>A0ABS4X9E8</accession>
<dbReference type="Pfam" id="PF00889">
    <property type="entry name" value="EF_TS"/>
    <property type="match status" value="1"/>
</dbReference>
<dbReference type="InterPro" id="IPR018101">
    <property type="entry name" value="Transl_elong_Ts_CS"/>
</dbReference>
<dbReference type="PANTHER" id="PTHR11741:SF0">
    <property type="entry name" value="ELONGATION FACTOR TS, MITOCHONDRIAL"/>
    <property type="match status" value="1"/>
</dbReference>
<feature type="domain" description="Translation elongation factor EFTs/EF1B dimerisation" evidence="9">
    <location>
        <begin position="72"/>
        <end position="278"/>
    </location>
</feature>
<evidence type="ECO:0000313" key="10">
    <source>
        <dbReference type="EMBL" id="MBP2385097.1"/>
    </source>
</evidence>
<evidence type="ECO:0000256" key="7">
    <source>
        <dbReference type="RuleBase" id="RU000642"/>
    </source>
</evidence>
<dbReference type="SUPFAM" id="SSF46934">
    <property type="entry name" value="UBA-like"/>
    <property type="match status" value="1"/>
</dbReference>
<dbReference type="HAMAP" id="MF_00050">
    <property type="entry name" value="EF_Ts"/>
    <property type="match status" value="1"/>
</dbReference>
<reference evidence="10 11" key="1">
    <citation type="submission" date="2021-03" db="EMBL/GenBank/DDBJ databases">
        <title>Sequencing the genomes of 1000 actinobacteria strains.</title>
        <authorList>
            <person name="Klenk H.-P."/>
        </authorList>
    </citation>
    <scope>NUCLEOTIDE SEQUENCE [LARGE SCALE GENOMIC DNA]</scope>
    <source>
        <strain evidence="10 11">DSM 15797</strain>
    </source>
</reference>
<feature type="region of interest" description="Involved in Mg(2+) ion dislocation from EF-Tu" evidence="6">
    <location>
        <begin position="81"/>
        <end position="84"/>
    </location>
</feature>
<dbReference type="Gene3D" id="1.10.286.20">
    <property type="match status" value="1"/>
</dbReference>
<name>A0ABS4X9E8_9MICC</name>
<dbReference type="InterPro" id="IPR009060">
    <property type="entry name" value="UBA-like_sf"/>
</dbReference>
<comment type="caution">
    <text evidence="10">The sequence shown here is derived from an EMBL/GenBank/DDBJ whole genome shotgun (WGS) entry which is preliminary data.</text>
</comment>
<comment type="subcellular location">
    <subcellularLocation>
        <location evidence="6 8">Cytoplasm</location>
    </subcellularLocation>
</comment>
<dbReference type="Gene3D" id="1.10.8.10">
    <property type="entry name" value="DNA helicase RuvA subunit, C-terminal domain"/>
    <property type="match status" value="1"/>
</dbReference>
<organism evidence="10 11">
    <name type="scientific">Paeniglutamicibacter kerguelensis</name>
    <dbReference type="NCBI Taxonomy" id="254788"/>
    <lineage>
        <taxon>Bacteria</taxon>
        <taxon>Bacillati</taxon>
        <taxon>Actinomycetota</taxon>
        <taxon>Actinomycetes</taxon>
        <taxon>Micrococcales</taxon>
        <taxon>Micrococcaceae</taxon>
        <taxon>Paeniglutamicibacter</taxon>
    </lineage>
</organism>
<evidence type="ECO:0000256" key="5">
    <source>
        <dbReference type="ARBA" id="ARBA00025453"/>
    </source>
</evidence>
<evidence type="ECO:0000256" key="4">
    <source>
        <dbReference type="ARBA" id="ARBA00022917"/>
    </source>
</evidence>
<sequence length="279" mass="29200">MANYTAADIKALRERTGAGMMDVKKALDEANGDADKAMELIRIKGLKGATKREGRSTSEGLIAAKVIDGTVGVMIELSCETDFVAKNEKFIALANKVLEVAVSSAATDLETLLAVDVDGKTLADVVTEEGAVLGEKVIVRRLSRVEGASVDAYLHKTSKDLPAQVGVLVAVDGSGEAAAAVAHDVAVHTAAMAPSFLSRDEIAAETVENERRIAQETAVAEGKPEAAMAKIVEGRLTGFFKELVLVDQAFAKDAKKSVGKVLEEAGVAATAFARFRVGS</sequence>
<dbReference type="PANTHER" id="PTHR11741">
    <property type="entry name" value="ELONGATION FACTOR TS"/>
    <property type="match status" value="1"/>
</dbReference>
<dbReference type="SUPFAM" id="SSF54713">
    <property type="entry name" value="Elongation factor Ts (EF-Ts), dimerisation domain"/>
    <property type="match status" value="1"/>
</dbReference>
<protein>
    <recommendedName>
        <fullName evidence="2 6">Elongation factor Ts</fullName>
        <shortName evidence="6">EF-Ts</shortName>
    </recommendedName>
</protein>
<evidence type="ECO:0000259" key="9">
    <source>
        <dbReference type="Pfam" id="PF00889"/>
    </source>
</evidence>
<evidence type="ECO:0000256" key="2">
    <source>
        <dbReference type="ARBA" id="ARBA00016956"/>
    </source>
</evidence>
<dbReference type="CDD" id="cd14275">
    <property type="entry name" value="UBA_EF-Ts"/>
    <property type="match status" value="1"/>
</dbReference>
<evidence type="ECO:0000256" key="6">
    <source>
        <dbReference type="HAMAP-Rule" id="MF_00050"/>
    </source>
</evidence>
<dbReference type="InterPro" id="IPR036402">
    <property type="entry name" value="EF-Ts_dimer_sf"/>
</dbReference>
<dbReference type="NCBIfam" id="TIGR00116">
    <property type="entry name" value="tsf"/>
    <property type="match status" value="1"/>
</dbReference>
<evidence type="ECO:0000313" key="11">
    <source>
        <dbReference type="Proteomes" id="UP001296993"/>
    </source>
</evidence>
<dbReference type="PROSITE" id="PS01127">
    <property type="entry name" value="EF_TS_2"/>
    <property type="match status" value="1"/>
</dbReference>
<dbReference type="RefSeq" id="WP_209995863.1">
    <property type="nucleotide sequence ID" value="NZ_BAAAJY010000013.1"/>
</dbReference>
<evidence type="ECO:0000256" key="1">
    <source>
        <dbReference type="ARBA" id="ARBA00005532"/>
    </source>
</evidence>
<dbReference type="InterPro" id="IPR001816">
    <property type="entry name" value="Transl_elong_EFTs/EF1B"/>
</dbReference>
<dbReference type="Proteomes" id="UP001296993">
    <property type="component" value="Unassembled WGS sequence"/>
</dbReference>
<proteinExistence type="inferred from homology"/>
<dbReference type="InterPro" id="IPR014039">
    <property type="entry name" value="Transl_elong_EFTs/EF1B_dimer"/>
</dbReference>
<keyword evidence="4 6" id="KW-0648">Protein biosynthesis</keyword>
<dbReference type="Gene3D" id="3.30.479.20">
    <property type="entry name" value="Elongation factor Ts, dimerisation domain"/>
    <property type="match status" value="2"/>
</dbReference>
<keyword evidence="6" id="KW-0963">Cytoplasm</keyword>
<dbReference type="PROSITE" id="PS01126">
    <property type="entry name" value="EF_TS_1"/>
    <property type="match status" value="1"/>
</dbReference>
<dbReference type="EMBL" id="JAGIOF010000001">
    <property type="protein sequence ID" value="MBP2385097.1"/>
    <property type="molecule type" value="Genomic_DNA"/>
</dbReference>
<comment type="similarity">
    <text evidence="1 6 7">Belongs to the EF-Ts family.</text>
</comment>
<keyword evidence="3 6" id="KW-0251">Elongation factor</keyword>